<reference evidence="2" key="1">
    <citation type="journal article" date="2020" name="mSystems">
        <title>Genome- and Community-Level Interaction Insights into Carbon Utilization and Element Cycling Functions of Hydrothermarchaeota in Hydrothermal Sediment.</title>
        <authorList>
            <person name="Zhou Z."/>
            <person name="Liu Y."/>
            <person name="Xu W."/>
            <person name="Pan J."/>
            <person name="Luo Z.H."/>
            <person name="Li M."/>
        </authorList>
    </citation>
    <scope>NUCLEOTIDE SEQUENCE [LARGE SCALE GENOMIC DNA]</scope>
    <source>
        <strain evidence="2">SpSt-87</strain>
    </source>
</reference>
<evidence type="ECO:0000256" key="1">
    <source>
        <dbReference type="SAM" id="Coils"/>
    </source>
</evidence>
<keyword evidence="1" id="KW-0175">Coiled coil</keyword>
<comment type="caution">
    <text evidence="2">The sequence shown here is derived from an EMBL/GenBank/DDBJ whole genome shotgun (WGS) entry which is preliminary data.</text>
</comment>
<accession>A0A7C3M9E3</accession>
<proteinExistence type="predicted"/>
<name>A0A7C3M9E3_ARCFL</name>
<protein>
    <recommendedName>
        <fullName evidence="3">Phasin family protein</fullName>
    </recommendedName>
</protein>
<evidence type="ECO:0000313" key="2">
    <source>
        <dbReference type="EMBL" id="HFW31618.1"/>
    </source>
</evidence>
<evidence type="ECO:0008006" key="3">
    <source>
        <dbReference type="Google" id="ProtNLM"/>
    </source>
</evidence>
<sequence>MNEVKGMEFQDYVETLRGFTKMGFATGKTTLELVKVGLESYSNMYSVYMRQFLPSESFESIKKAMDIHIESQTKVLDNFKKLVEQFEKQQEELFSRLSEVVKNPEKKKG</sequence>
<dbReference type="AlphaFoldDB" id="A0A7C3M9E3"/>
<dbReference type="EMBL" id="DTLB01000007">
    <property type="protein sequence ID" value="HFW31618.1"/>
    <property type="molecule type" value="Genomic_DNA"/>
</dbReference>
<organism evidence="2">
    <name type="scientific">Archaeoglobus fulgidus</name>
    <dbReference type="NCBI Taxonomy" id="2234"/>
    <lineage>
        <taxon>Archaea</taxon>
        <taxon>Methanobacteriati</taxon>
        <taxon>Methanobacteriota</taxon>
        <taxon>Archaeoglobi</taxon>
        <taxon>Archaeoglobales</taxon>
        <taxon>Archaeoglobaceae</taxon>
        <taxon>Archaeoglobus</taxon>
    </lineage>
</organism>
<feature type="coiled-coil region" evidence="1">
    <location>
        <begin position="69"/>
        <end position="96"/>
    </location>
</feature>
<gene>
    <name evidence="2" type="ORF">ENW66_01500</name>
</gene>